<evidence type="ECO:0000313" key="3">
    <source>
        <dbReference type="RefSeq" id="XP_035697515.1"/>
    </source>
</evidence>
<dbReference type="AlphaFoldDB" id="A0A9J7MAW9"/>
<gene>
    <name evidence="3" type="primary">LOC118430637</name>
</gene>
<dbReference type="OrthoDB" id="10201703at2759"/>
<dbReference type="InterPro" id="IPR046496">
    <property type="entry name" value="DUF6589"/>
</dbReference>
<dbReference type="GeneID" id="118430637"/>
<evidence type="ECO:0000313" key="2">
    <source>
        <dbReference type="Proteomes" id="UP000001554"/>
    </source>
</evidence>
<dbReference type="Pfam" id="PF20231">
    <property type="entry name" value="DUF6589"/>
    <property type="match status" value="1"/>
</dbReference>
<proteinExistence type="predicted"/>
<reference evidence="3" key="2">
    <citation type="submission" date="2025-08" db="UniProtKB">
        <authorList>
            <consortium name="RefSeq"/>
        </authorList>
    </citation>
    <scope>IDENTIFICATION</scope>
    <source>
        <strain evidence="3">S238N-H82</strain>
        <tissue evidence="3">Testes</tissue>
    </source>
</reference>
<dbReference type="RefSeq" id="XP_035697515.1">
    <property type="nucleotide sequence ID" value="XM_035841622.1"/>
</dbReference>
<keyword evidence="2" id="KW-1185">Reference proteome</keyword>
<sequence>MNIVVLGDFHFLWEVVKCILLAFCSSSLSTGSLSFLKDLVDRKPLDGRGTNFNVLDEFLHHVHSASLTAALLTHLQMASTADDYRAEDSIEDIAKSFLRAFVWKKKQESTADDSIYSLSTSLLYHLMLYVDLRQSIRYKNGAAIIAHWRYWLPTLLGTGRSQYSSEAANLLANLASDWSEEMAALATNNRTVNLHGREGHGKPIDMLVEHYNKILKTVLKRSGGHLSCKHAKEVSLAIPLLDEARRFCRELFGTKQTVGHTSPSAEKDIRIMMDRLVQGNVFGVVPGRRLFLGSKFEDPVTKGFQKITEGKWLEQFLQKRNILECDADTQANTDDDVPDTDVLIDE</sequence>
<organism evidence="2 3">
    <name type="scientific">Branchiostoma floridae</name>
    <name type="common">Florida lancelet</name>
    <name type="synonym">Amphioxus</name>
    <dbReference type="NCBI Taxonomy" id="7739"/>
    <lineage>
        <taxon>Eukaryota</taxon>
        <taxon>Metazoa</taxon>
        <taxon>Chordata</taxon>
        <taxon>Cephalochordata</taxon>
        <taxon>Leptocardii</taxon>
        <taxon>Amphioxiformes</taxon>
        <taxon>Branchiostomatidae</taxon>
        <taxon>Branchiostoma</taxon>
    </lineage>
</organism>
<feature type="domain" description="DUF6589" evidence="1">
    <location>
        <begin position="4"/>
        <end position="257"/>
    </location>
</feature>
<protein>
    <submittedName>
        <fullName evidence="3">Uncharacterized protein LOC118430637</fullName>
    </submittedName>
</protein>
<name>A0A9J7MAW9_BRAFL</name>
<dbReference type="KEGG" id="bfo:118430637"/>
<evidence type="ECO:0000259" key="1">
    <source>
        <dbReference type="Pfam" id="PF20231"/>
    </source>
</evidence>
<reference evidence="2" key="1">
    <citation type="journal article" date="2020" name="Nat. Ecol. Evol.">
        <title>Deeply conserved synteny resolves early events in vertebrate evolution.</title>
        <authorList>
            <person name="Simakov O."/>
            <person name="Marletaz F."/>
            <person name="Yue J.X."/>
            <person name="O'Connell B."/>
            <person name="Jenkins J."/>
            <person name="Brandt A."/>
            <person name="Calef R."/>
            <person name="Tung C.H."/>
            <person name="Huang T.K."/>
            <person name="Schmutz J."/>
            <person name="Satoh N."/>
            <person name="Yu J.K."/>
            <person name="Putnam N.H."/>
            <person name="Green R.E."/>
            <person name="Rokhsar D.S."/>
        </authorList>
    </citation>
    <scope>NUCLEOTIDE SEQUENCE [LARGE SCALE GENOMIC DNA]</scope>
    <source>
        <strain evidence="2">S238N-H82</strain>
    </source>
</reference>
<dbReference type="OMA" id="DWSEEMA"/>
<dbReference type="Proteomes" id="UP000001554">
    <property type="component" value="Chromosome 1"/>
</dbReference>
<accession>A0A9J7MAW9</accession>